<evidence type="ECO:0000259" key="5">
    <source>
        <dbReference type="PROSITE" id="PS50041"/>
    </source>
</evidence>
<name>A0AAE0ZRH0_9GAST</name>
<gene>
    <name evidence="6" type="ORF">RRG08_050741</name>
</gene>
<feature type="domain" description="C-type lectin" evidence="5">
    <location>
        <begin position="629"/>
        <end position="748"/>
    </location>
</feature>
<organism evidence="6 7">
    <name type="scientific">Elysia crispata</name>
    <name type="common">lettuce slug</name>
    <dbReference type="NCBI Taxonomy" id="231223"/>
    <lineage>
        <taxon>Eukaryota</taxon>
        <taxon>Metazoa</taxon>
        <taxon>Spiralia</taxon>
        <taxon>Lophotrochozoa</taxon>
        <taxon>Mollusca</taxon>
        <taxon>Gastropoda</taxon>
        <taxon>Heterobranchia</taxon>
        <taxon>Euthyneura</taxon>
        <taxon>Panpulmonata</taxon>
        <taxon>Sacoglossa</taxon>
        <taxon>Placobranchoidea</taxon>
        <taxon>Plakobranchidae</taxon>
        <taxon>Elysia</taxon>
    </lineage>
</organism>
<keyword evidence="3" id="KW-0812">Transmembrane</keyword>
<keyword evidence="1" id="KW-1015">Disulfide bond</keyword>
<feature type="compositionally biased region" description="Low complexity" evidence="2">
    <location>
        <begin position="1533"/>
        <end position="1601"/>
    </location>
</feature>
<feature type="transmembrane region" description="Helical" evidence="3">
    <location>
        <begin position="1620"/>
        <end position="1645"/>
    </location>
</feature>
<keyword evidence="3" id="KW-0472">Membrane</keyword>
<dbReference type="SUPFAM" id="SSF56436">
    <property type="entry name" value="C-type lectin-like"/>
    <property type="match status" value="10"/>
</dbReference>
<evidence type="ECO:0000256" key="4">
    <source>
        <dbReference type="SAM" id="SignalP"/>
    </source>
</evidence>
<feature type="chain" id="PRO_5041958195" description="C-type lectin domain-containing protein" evidence="4">
    <location>
        <begin position="26"/>
        <end position="1688"/>
    </location>
</feature>
<feature type="domain" description="C-type lectin" evidence="5">
    <location>
        <begin position="42"/>
        <end position="164"/>
    </location>
</feature>
<dbReference type="InterPro" id="IPR016187">
    <property type="entry name" value="CTDL_fold"/>
</dbReference>
<dbReference type="CDD" id="cd00037">
    <property type="entry name" value="CLECT"/>
    <property type="match status" value="9"/>
</dbReference>
<keyword evidence="4" id="KW-0732">Signal</keyword>
<feature type="region of interest" description="Disordered" evidence="2">
    <location>
        <begin position="1530"/>
        <end position="1620"/>
    </location>
</feature>
<feature type="domain" description="C-type lectin" evidence="5">
    <location>
        <begin position="487"/>
        <end position="602"/>
    </location>
</feature>
<dbReference type="EMBL" id="JAWDGP010003448">
    <property type="protein sequence ID" value="KAK3774234.1"/>
    <property type="molecule type" value="Genomic_DNA"/>
</dbReference>
<feature type="domain" description="C-type lectin" evidence="5">
    <location>
        <begin position="1370"/>
        <end position="1487"/>
    </location>
</feature>
<feature type="domain" description="C-type lectin" evidence="5">
    <location>
        <begin position="929"/>
        <end position="1048"/>
    </location>
</feature>
<dbReference type="SMART" id="SM00034">
    <property type="entry name" value="CLECT"/>
    <property type="match status" value="10"/>
</dbReference>
<evidence type="ECO:0000256" key="3">
    <source>
        <dbReference type="SAM" id="Phobius"/>
    </source>
</evidence>
<dbReference type="Proteomes" id="UP001283361">
    <property type="component" value="Unassembled WGS sequence"/>
</dbReference>
<dbReference type="PROSITE" id="PS00615">
    <property type="entry name" value="C_TYPE_LECTIN_1"/>
    <property type="match status" value="7"/>
</dbReference>
<feature type="domain" description="C-type lectin" evidence="5">
    <location>
        <begin position="1080"/>
        <end position="1207"/>
    </location>
</feature>
<keyword evidence="7" id="KW-1185">Reference proteome</keyword>
<dbReference type="InterPro" id="IPR018378">
    <property type="entry name" value="C-type_lectin_CS"/>
</dbReference>
<evidence type="ECO:0000313" key="7">
    <source>
        <dbReference type="Proteomes" id="UP001283361"/>
    </source>
</evidence>
<evidence type="ECO:0000256" key="1">
    <source>
        <dbReference type="ARBA" id="ARBA00023157"/>
    </source>
</evidence>
<evidence type="ECO:0000256" key="2">
    <source>
        <dbReference type="SAM" id="MobiDB-lite"/>
    </source>
</evidence>
<dbReference type="InterPro" id="IPR016186">
    <property type="entry name" value="C-type_lectin-like/link_sf"/>
</dbReference>
<proteinExistence type="predicted"/>
<feature type="domain" description="C-type lectin" evidence="5">
    <location>
        <begin position="195"/>
        <end position="308"/>
    </location>
</feature>
<feature type="domain" description="C-type lectin" evidence="5">
    <location>
        <begin position="1231"/>
        <end position="1345"/>
    </location>
</feature>
<dbReference type="InterPro" id="IPR001304">
    <property type="entry name" value="C-type_lectin-like"/>
</dbReference>
<feature type="signal peptide" evidence="4">
    <location>
        <begin position="1"/>
        <end position="25"/>
    </location>
</feature>
<keyword evidence="3" id="KW-1133">Transmembrane helix</keyword>
<sequence length="1688" mass="186911">MTQICPLRWGLLVAIVALNVYVIDARCPNGWITAGSGNTMTCYRLYSGQRKNFNQAHNFCWGQGGYIAKDLTAAIHNKIKRYIINAAKSSSHATSFWLGLTDLNKNGGPWTWVGGPVLGAFKYFVSTPRNTRNKQDCIYVSTSEPQVKWHVTNNCGANRAVICQRDFNTVVATTKRPPRVNCPRGWTANQGLKTCVRLYTQPKTWPDARDACQSQGGDLVIIKNGQTNSWVNGLVARQKGVYWIGLHDRQKENQFEWLDSDLKATFTYWNNNEPNNYRGNENCVALLGTRNNKWNDASCQVKYRYICQHAPLGTPVGATSPATPASRNCGAGWEDVPNTDICYQFSTERLSWLDARAQCQQGGGDLATIANVQEAFYLSGRSMALDSDFYWIGANDRATEQGWQWVDRSPFAFLNWDVRQPNNAHNSDCVAMVKKSGAWDDFPCQSRYGYICEKKGRVTKPTPKPTTSPSRLPANQKWGCPRGWADFRGSCYQVLRSTGGIDWATAGHVCSARLSHLVSITDDAENKFVYSLIPRNFSGYVWTGLNDLTTENTFVWSDNVPVTYTLWNRREPNNLHEEDCVVMLGNSGKWNDARCSTKVHLIICKQAKSAQPKGGTPEQQGCPTHAIGYEAQCYSFIYSPARTFTDAQAFCKRKNGNLATIDNGLVQAFIGAEMVRMPGTGYWIGLHSSTTGTNDQYAWTSNFTVDFTAWDKTHTGNEKNTCVFMRTARPAGLWENKDCNQKMPFLCETQRKGFTTAVPTTTTTSRLPCPPGWWGWGKLCYKGFVMSLDKMLTWTDARDYCGTLATGGTLATIRSKPFEEYLRTKVLNGASGSFWIGLNDRDSESGYEWLDGFPLKYTHWASGEPNDYMSREDCVQWLLPANTWNDNYCYLAQNFICQIPRGSVVTTPKPTPTPGPQSLQCGNSSWTEYNNNCYFVSAISGDMTTATWFEARLACLDMGADLASISGDDENGYITSVISAHPQNAFWIGLNELDLDTYKWTDLQPLSYVNWAGNEPNDAFGAEKCVEIVSNGYWNDLMCTDQRGFVCKKRPGDYSPVHVTTVAPSGGCPRGFHSLPSLPRCYHVGGTTPDQRKNYDDAIVACSQMVHKATLASVHSSSEEKFIVTLLTGLKTPAWIGLNDRRNRNKFEWVDNLQVDYTHWGWKQPDENINDQGPDARRDCVDMEVGPKYAGNWNDKKCSNKYAYVCESKKGSSLPQEVANTTGCVSGYERFQDSCYKYSSQQYTWYQAESFCQSEGGHLVSLDSRNEEYYIELQTKHTDALQMWVGLSFEVVSQRYAWSNQWPVVYTNWGHGEPDRANNEGCVSHTVDGQWQDVDCRMKLTFVCEISKGIRPRSTPFTPPQCPDTSWNPYGDYCYKLLNKNLKSWPGANFDCSILGAQLVSIHSDAENKFITGLVTRAGVDAWIGLQRGQGFGYAWSDRSPVQYLYWAQGEPSDKDSFMHQDCVKASSQDGTWYDTDCFDSRAYICKLSAPASRTTQTLPNGIVVTVAPDNFYTNYGTVPGGYIVGTPGPGFNPGNPGNNNPGNPGNPGYNPGNPGNPAYNPGNPGNPGYNPGNPGIYNPGNPGNNPGNNNFPGNQGNPGNRPSSNQQTSSKKDSGSSGLSSGAVAGVVLGVMAILAVAGVAGFLGRRYILAQSPGPNVIASQGYDNATYTTTAGGGDKVSLAVSSDA</sequence>
<dbReference type="PROSITE" id="PS50041">
    <property type="entry name" value="C_TYPE_LECTIN_2"/>
    <property type="match status" value="10"/>
</dbReference>
<dbReference type="PANTHER" id="PTHR22803">
    <property type="entry name" value="MANNOSE, PHOSPHOLIPASE, LECTIN RECEPTOR RELATED"/>
    <property type="match status" value="1"/>
</dbReference>
<protein>
    <recommendedName>
        <fullName evidence="5">C-type lectin domain-containing protein</fullName>
    </recommendedName>
</protein>
<evidence type="ECO:0000313" key="6">
    <source>
        <dbReference type="EMBL" id="KAK3774234.1"/>
    </source>
</evidence>
<dbReference type="InterPro" id="IPR050111">
    <property type="entry name" value="C-type_lectin/snaclec_domain"/>
</dbReference>
<reference evidence="6" key="1">
    <citation type="journal article" date="2023" name="G3 (Bethesda)">
        <title>A reference genome for the long-term kleptoplast-retaining sea slug Elysia crispata morphotype clarki.</title>
        <authorList>
            <person name="Eastman K.E."/>
            <person name="Pendleton A.L."/>
            <person name="Shaikh M.A."/>
            <person name="Suttiyut T."/>
            <person name="Ogas R."/>
            <person name="Tomko P."/>
            <person name="Gavelis G."/>
            <person name="Widhalm J.R."/>
            <person name="Wisecaver J.H."/>
        </authorList>
    </citation>
    <scope>NUCLEOTIDE SEQUENCE</scope>
    <source>
        <strain evidence="6">ECLA1</strain>
    </source>
</reference>
<dbReference type="Pfam" id="PF00059">
    <property type="entry name" value="Lectin_C"/>
    <property type="match status" value="10"/>
</dbReference>
<feature type="domain" description="C-type lectin" evidence="5">
    <location>
        <begin position="776"/>
        <end position="898"/>
    </location>
</feature>
<accession>A0AAE0ZRH0</accession>
<dbReference type="Gene3D" id="3.10.100.10">
    <property type="entry name" value="Mannose-Binding Protein A, subunit A"/>
    <property type="match status" value="10"/>
</dbReference>
<feature type="domain" description="C-type lectin" evidence="5">
    <location>
        <begin position="342"/>
        <end position="453"/>
    </location>
</feature>
<comment type="caution">
    <text evidence="6">The sequence shown here is derived from an EMBL/GenBank/DDBJ whole genome shotgun (WGS) entry which is preliminary data.</text>
</comment>